<reference evidence="7" key="1">
    <citation type="submission" date="2022-03" db="EMBL/GenBank/DDBJ databases">
        <authorList>
            <person name="Sayadi A."/>
        </authorList>
    </citation>
    <scope>NUCLEOTIDE SEQUENCE</scope>
</reference>
<dbReference type="SMART" id="SM00156">
    <property type="entry name" value="PP2Ac"/>
    <property type="match status" value="1"/>
</dbReference>
<sequence length="163" mass="18464">MGIITDVLSNKYKKLKNGLPSAENPYIFNGDFVDRGKRGLEVFLILLLCFIAIPGAVYLNRGNHEDIIMNQRYGFIREVQSKYKKNHEKLLKLIEGVYRYLPLGTIINNKVLVVHGGISDSTDLEMIRSLDRGKYASLLRPPLSDSSAPGSEVINKVEWKQKL</sequence>
<comment type="cofactor">
    <cofactor evidence="1">
        <name>Mn(2+)</name>
        <dbReference type="ChEBI" id="CHEBI:29035"/>
    </cofactor>
</comment>
<dbReference type="InterPro" id="IPR051134">
    <property type="entry name" value="PPP_phosphatase"/>
</dbReference>
<evidence type="ECO:0000256" key="2">
    <source>
        <dbReference type="ARBA" id="ARBA00022723"/>
    </source>
</evidence>
<protein>
    <recommendedName>
        <fullName evidence="4">Serine/threonine-protein phosphatase</fullName>
        <ecNumber evidence="4">3.1.3.16</ecNumber>
    </recommendedName>
</protein>
<dbReference type="EMBL" id="CAKOFQ010007428">
    <property type="protein sequence ID" value="CAH2000907.1"/>
    <property type="molecule type" value="Genomic_DNA"/>
</dbReference>
<evidence type="ECO:0000256" key="4">
    <source>
        <dbReference type="RuleBase" id="RU004273"/>
    </source>
</evidence>
<dbReference type="Proteomes" id="UP001152888">
    <property type="component" value="Unassembled WGS sequence"/>
</dbReference>
<dbReference type="InterPro" id="IPR006186">
    <property type="entry name" value="Ser/Thr-sp_prot-phosphatase"/>
</dbReference>
<organism evidence="7 8">
    <name type="scientific">Acanthoscelides obtectus</name>
    <name type="common">Bean weevil</name>
    <name type="synonym">Bruchus obtectus</name>
    <dbReference type="NCBI Taxonomy" id="200917"/>
    <lineage>
        <taxon>Eukaryota</taxon>
        <taxon>Metazoa</taxon>
        <taxon>Ecdysozoa</taxon>
        <taxon>Arthropoda</taxon>
        <taxon>Hexapoda</taxon>
        <taxon>Insecta</taxon>
        <taxon>Pterygota</taxon>
        <taxon>Neoptera</taxon>
        <taxon>Endopterygota</taxon>
        <taxon>Coleoptera</taxon>
        <taxon>Polyphaga</taxon>
        <taxon>Cucujiformia</taxon>
        <taxon>Chrysomeloidea</taxon>
        <taxon>Chrysomelidae</taxon>
        <taxon>Bruchinae</taxon>
        <taxon>Bruchini</taxon>
        <taxon>Acanthoscelides</taxon>
    </lineage>
</organism>
<feature type="transmembrane region" description="Helical" evidence="5">
    <location>
        <begin position="42"/>
        <end position="59"/>
    </location>
</feature>
<dbReference type="InterPro" id="IPR029052">
    <property type="entry name" value="Metallo-depent_PP-like"/>
</dbReference>
<keyword evidence="2" id="KW-0479">Metal-binding</keyword>
<evidence type="ECO:0000256" key="3">
    <source>
        <dbReference type="ARBA" id="ARBA00023211"/>
    </source>
</evidence>
<dbReference type="GO" id="GO:0046872">
    <property type="term" value="F:metal ion binding"/>
    <property type="evidence" value="ECO:0007669"/>
    <property type="project" value="UniProtKB-KW"/>
</dbReference>
<dbReference type="OrthoDB" id="6733898at2759"/>
<dbReference type="PANTHER" id="PTHR45668:SF3">
    <property type="entry name" value="SERINE_THREONINE-PROTEIN PHOSPHATASE RDGC"/>
    <property type="match status" value="1"/>
</dbReference>
<keyword evidence="5" id="KW-0472">Membrane</keyword>
<comment type="catalytic activity">
    <reaction evidence="4">
        <text>O-phospho-L-threonyl-[protein] + H2O = L-threonyl-[protein] + phosphate</text>
        <dbReference type="Rhea" id="RHEA:47004"/>
        <dbReference type="Rhea" id="RHEA-COMP:11060"/>
        <dbReference type="Rhea" id="RHEA-COMP:11605"/>
        <dbReference type="ChEBI" id="CHEBI:15377"/>
        <dbReference type="ChEBI" id="CHEBI:30013"/>
        <dbReference type="ChEBI" id="CHEBI:43474"/>
        <dbReference type="ChEBI" id="CHEBI:61977"/>
        <dbReference type="EC" id="3.1.3.16"/>
    </reaction>
</comment>
<dbReference type="Gene3D" id="3.60.21.10">
    <property type="match status" value="1"/>
</dbReference>
<dbReference type="GO" id="GO:0004722">
    <property type="term" value="F:protein serine/threonine phosphatase activity"/>
    <property type="evidence" value="ECO:0007669"/>
    <property type="project" value="UniProtKB-EC"/>
</dbReference>
<feature type="domain" description="Serine/threonine specific protein phosphatases" evidence="6">
    <location>
        <begin position="60"/>
        <end position="65"/>
    </location>
</feature>
<comment type="caution">
    <text evidence="7">The sequence shown here is derived from an EMBL/GenBank/DDBJ whole genome shotgun (WGS) entry which is preliminary data.</text>
</comment>
<evidence type="ECO:0000259" key="6">
    <source>
        <dbReference type="PROSITE" id="PS00125"/>
    </source>
</evidence>
<comment type="similarity">
    <text evidence="4">Belongs to the PPP phosphatase family.</text>
</comment>
<dbReference type="AlphaFoldDB" id="A0A9P0PWF1"/>
<evidence type="ECO:0000256" key="5">
    <source>
        <dbReference type="SAM" id="Phobius"/>
    </source>
</evidence>
<evidence type="ECO:0000313" key="7">
    <source>
        <dbReference type="EMBL" id="CAH2000907.1"/>
    </source>
</evidence>
<dbReference type="SUPFAM" id="SSF56300">
    <property type="entry name" value="Metallo-dependent phosphatases"/>
    <property type="match status" value="1"/>
</dbReference>
<evidence type="ECO:0000256" key="1">
    <source>
        <dbReference type="ARBA" id="ARBA00001936"/>
    </source>
</evidence>
<dbReference type="PROSITE" id="PS00125">
    <property type="entry name" value="SER_THR_PHOSPHATASE"/>
    <property type="match status" value="1"/>
</dbReference>
<accession>A0A9P0PWF1</accession>
<keyword evidence="5" id="KW-0812">Transmembrane</keyword>
<keyword evidence="5" id="KW-1133">Transmembrane helix</keyword>
<dbReference type="InterPro" id="IPR004843">
    <property type="entry name" value="Calcineurin-like_PHP"/>
</dbReference>
<gene>
    <name evidence="7" type="ORF">ACAOBT_LOCUS25870</name>
</gene>
<dbReference type="EC" id="3.1.3.16" evidence="4"/>
<dbReference type="Pfam" id="PF00149">
    <property type="entry name" value="Metallophos"/>
    <property type="match status" value="1"/>
</dbReference>
<name>A0A9P0PWF1_ACAOB</name>
<proteinExistence type="inferred from homology"/>
<dbReference type="PANTHER" id="PTHR45668">
    <property type="entry name" value="SERINE/THREONINE-PROTEIN PHOSPHATASE 5-RELATED"/>
    <property type="match status" value="1"/>
</dbReference>
<keyword evidence="4" id="KW-0378">Hydrolase</keyword>
<dbReference type="PRINTS" id="PR00114">
    <property type="entry name" value="STPHPHTASE"/>
</dbReference>
<keyword evidence="8" id="KW-1185">Reference proteome</keyword>
<keyword evidence="3" id="KW-0464">Manganese</keyword>
<evidence type="ECO:0000313" key="8">
    <source>
        <dbReference type="Proteomes" id="UP001152888"/>
    </source>
</evidence>